<keyword evidence="1" id="KW-0472">Membrane</keyword>
<feature type="transmembrane region" description="Helical" evidence="1">
    <location>
        <begin position="347"/>
        <end position="367"/>
    </location>
</feature>
<dbReference type="EMBL" id="JACHMH010000001">
    <property type="protein sequence ID" value="MBB4679613.1"/>
    <property type="molecule type" value="Genomic_DNA"/>
</dbReference>
<accession>A0A7W7FWH3</accession>
<sequence length="373" mass="39808">MVVSAEQLNQLLDKLALEGGRATLTGLDLTGTVFEDPVSFEQFRFSGTTTLDGTRFNGGLNLRGALFEDAVRWRGVTTSTLTLDKATFLGSADIEVTAELITAHDTVFVGGLTLSLDGGDLVLDGAQLHKPSSLHAGPGARPGLGSVTGLDVSTLTIQGFDLSRCTLGAARNLDRIRLRDNVFGPPPGRWRTRRHIIAEEARWRTWQQGPSAVPSDVAGVYRSLRKALEDAKDEPGAADFYFGEMEMRRAEKLRAAREAGGGSRIRAAADYLLISAYWLLSGYGLRAGRAVAALAVVVAIGTILLALHGFPDPAPADLAQRSVRLAGQSVLSLFSPPAQPLTGTGEWVVLGLRFTGPLLLGLAVLAVRNKLKR</sequence>
<evidence type="ECO:0000313" key="3">
    <source>
        <dbReference type="Proteomes" id="UP000533598"/>
    </source>
</evidence>
<organism evidence="2 3">
    <name type="scientific">Crossiella cryophila</name>
    <dbReference type="NCBI Taxonomy" id="43355"/>
    <lineage>
        <taxon>Bacteria</taxon>
        <taxon>Bacillati</taxon>
        <taxon>Actinomycetota</taxon>
        <taxon>Actinomycetes</taxon>
        <taxon>Pseudonocardiales</taxon>
        <taxon>Pseudonocardiaceae</taxon>
        <taxon>Crossiella</taxon>
    </lineage>
</organism>
<protein>
    <submittedName>
        <fullName evidence="2">Uncharacterized protein YjbI with pentapeptide repeats</fullName>
    </submittedName>
</protein>
<dbReference type="RefSeq" id="WP_185005339.1">
    <property type="nucleotide sequence ID" value="NZ_BAAAUI010000001.1"/>
</dbReference>
<gene>
    <name evidence="2" type="ORF">HNR67_005731</name>
</gene>
<dbReference type="AlphaFoldDB" id="A0A7W7FWH3"/>
<dbReference type="Gene3D" id="2.160.20.80">
    <property type="entry name" value="E3 ubiquitin-protein ligase SopA"/>
    <property type="match status" value="1"/>
</dbReference>
<dbReference type="InterPro" id="IPR001646">
    <property type="entry name" value="5peptide_repeat"/>
</dbReference>
<name>A0A7W7FWH3_9PSEU</name>
<dbReference type="Proteomes" id="UP000533598">
    <property type="component" value="Unassembled WGS sequence"/>
</dbReference>
<evidence type="ECO:0000256" key="1">
    <source>
        <dbReference type="SAM" id="Phobius"/>
    </source>
</evidence>
<keyword evidence="1" id="KW-1133">Transmembrane helix</keyword>
<reference evidence="2 3" key="1">
    <citation type="submission" date="2020-08" db="EMBL/GenBank/DDBJ databases">
        <title>Sequencing the genomes of 1000 actinobacteria strains.</title>
        <authorList>
            <person name="Klenk H.-P."/>
        </authorList>
    </citation>
    <scope>NUCLEOTIDE SEQUENCE [LARGE SCALE GENOMIC DNA]</scope>
    <source>
        <strain evidence="2 3">DSM 44230</strain>
    </source>
</reference>
<evidence type="ECO:0000313" key="2">
    <source>
        <dbReference type="EMBL" id="MBB4679613.1"/>
    </source>
</evidence>
<dbReference type="Pfam" id="PF13576">
    <property type="entry name" value="Pentapeptide_3"/>
    <property type="match status" value="1"/>
</dbReference>
<proteinExistence type="predicted"/>
<feature type="transmembrane region" description="Helical" evidence="1">
    <location>
        <begin position="290"/>
        <end position="310"/>
    </location>
</feature>
<keyword evidence="1" id="KW-0812">Transmembrane</keyword>
<keyword evidence="3" id="KW-1185">Reference proteome</keyword>
<comment type="caution">
    <text evidence="2">The sequence shown here is derived from an EMBL/GenBank/DDBJ whole genome shotgun (WGS) entry which is preliminary data.</text>
</comment>